<feature type="region of interest" description="Disordered" evidence="1">
    <location>
        <begin position="1044"/>
        <end position="1078"/>
    </location>
</feature>
<accession>A0A8K0JQ89</accession>
<evidence type="ECO:0000313" key="4">
    <source>
        <dbReference type="Proteomes" id="UP000812966"/>
    </source>
</evidence>
<feature type="region of interest" description="Disordered" evidence="1">
    <location>
        <begin position="1"/>
        <end position="43"/>
    </location>
</feature>
<feature type="compositionally biased region" description="Basic and acidic residues" evidence="1">
    <location>
        <begin position="74"/>
        <end position="89"/>
    </location>
</feature>
<feature type="compositionally biased region" description="Low complexity" evidence="1">
    <location>
        <begin position="143"/>
        <end position="158"/>
    </location>
</feature>
<feature type="compositionally biased region" description="Polar residues" evidence="1">
    <location>
        <begin position="102"/>
        <end position="134"/>
    </location>
</feature>
<feature type="compositionally biased region" description="Low complexity" evidence="1">
    <location>
        <begin position="891"/>
        <end position="904"/>
    </location>
</feature>
<dbReference type="EMBL" id="JABELV010000031">
    <property type="protein sequence ID" value="KAG7562480.1"/>
    <property type="molecule type" value="Genomic_DNA"/>
</dbReference>
<feature type="compositionally biased region" description="Polar residues" evidence="1">
    <location>
        <begin position="1069"/>
        <end position="1078"/>
    </location>
</feature>
<organism evidence="3 4">
    <name type="scientific">Filobasidium floriforme</name>
    <dbReference type="NCBI Taxonomy" id="5210"/>
    <lineage>
        <taxon>Eukaryota</taxon>
        <taxon>Fungi</taxon>
        <taxon>Dikarya</taxon>
        <taxon>Basidiomycota</taxon>
        <taxon>Agaricomycotina</taxon>
        <taxon>Tremellomycetes</taxon>
        <taxon>Filobasidiales</taxon>
        <taxon>Filobasidiaceae</taxon>
        <taxon>Filobasidium</taxon>
    </lineage>
</organism>
<feature type="compositionally biased region" description="Polar residues" evidence="1">
    <location>
        <begin position="199"/>
        <end position="212"/>
    </location>
</feature>
<dbReference type="Proteomes" id="UP000812966">
    <property type="component" value="Unassembled WGS sequence"/>
</dbReference>
<feature type="region of interest" description="Disordered" evidence="1">
    <location>
        <begin position="334"/>
        <end position="452"/>
    </location>
</feature>
<dbReference type="GO" id="GO:0000164">
    <property type="term" value="C:protein phosphatase type 1 complex"/>
    <property type="evidence" value="ECO:0007669"/>
    <property type="project" value="TreeGrafter"/>
</dbReference>
<name>A0A8K0JQ89_9TREE</name>
<feature type="compositionally biased region" description="Basic and acidic residues" evidence="1">
    <location>
        <begin position="866"/>
        <end position="878"/>
    </location>
</feature>
<feature type="compositionally biased region" description="Polar residues" evidence="1">
    <location>
        <begin position="8"/>
        <end position="30"/>
    </location>
</feature>
<keyword evidence="4" id="KW-1185">Reference proteome</keyword>
<evidence type="ECO:0000259" key="2">
    <source>
        <dbReference type="PROSITE" id="PS51159"/>
    </source>
</evidence>
<sequence length="1078" mass="116705">MPYAEPTSPVSPINSSGFSSLLHSPRSESISFPGAAQPQGSNLLSKVEAQKALQRALMEVEGQRAETQNEDQVEMIKDETPREKEDGHTSRPGWSRRHHYSGSITPSHSGPSTPTVLPRRNTSSRNGSRQTSPLATPMSFEVTSPLATASTSTSNSLPRRTSNNHVSPSHGQMMSGVDRRGGKKSDTLGLRGISRPVRESQSSVSTLDTDGPTTPMDEITLSLQRYAAEQEAAEKRKRHTRGRTTSQDLDVSVDMDDSHSTTRVDGLPRRRSYDRTPSRDRTPDATGLPPKEKESVIPFPKSGAAAEQEPAALVPTPASPLKSNAAIHRVINPRHATRSGPSLGLRRQPSSSLQLDIPATPPINYHDLDSGSSTPYASTWEGNRPTSSMIRKKSGELVKPSLKVRSQSTPHLPLRGDMMGSKSEPATPAPAEDDRDFGSDRHKNVRFAGSSGDQGARLESVVLFLREQKVTAVSKTADGEEGMYPPTETETEADTDAREYAAFRRKRNAALQSQDEGEKFAFGDRSSVVPKVRLDFSPMSNSGGLKDHNVILERAEMSSASEPVALRGTILVRNVAFQKWVAVRFTMDDWQTVSEVSGIHLVHIPGSTTGDEGWDRFSFSIKLEDFRRKLEEKRLMMCIRFSVEGKEWWDSGVNGGNYNFTFKKYKPVRRQRAMFEVGGDADSPPIRQAALSTPPVPGMRASGFGRATGWNFPGMGSPSSSPSKGVLGQSNRPSPPAPSPAAPSPDTPAFRNTSFQAPAMPDVHEHLSLKGYCAPSPLFLSPSKEDVPIVKTPTKDEAEPPRGRPLSIVSTDKPAMLTPEGARSGKGHERRRSWGGEVVDDSQPVWTEPTEASSPPVAGDAGNTRSRNDKVDFHKVDPEAPLSPAVHGLDLFSPPSSALSTPPLGNSLQVTPESPLTDSTSPSVTPSPPRSIVILPEVVIDGNERDRHLEDRARAMQASDNSGIHSPGYKEFVEKFCFFQSRAPISSPVQSRCTTPTGMPPIHRPFNPFGPEYANLATSSQHTTPTGHGLASDNYFGYQPSSWGRHHSGSSGGSSTSGSGTPNFGGRGSFTTNFVTSH</sequence>
<dbReference type="InterPro" id="IPR038175">
    <property type="entry name" value="CBM21_dom_sf"/>
</dbReference>
<feature type="region of interest" description="Disordered" evidence="1">
    <location>
        <begin position="679"/>
        <end position="754"/>
    </location>
</feature>
<dbReference type="InterPro" id="IPR050782">
    <property type="entry name" value="PP1_regulatory_subunit_3"/>
</dbReference>
<feature type="region of interest" description="Disordered" evidence="1">
    <location>
        <begin position="780"/>
        <end position="930"/>
    </location>
</feature>
<dbReference type="GO" id="GO:0005979">
    <property type="term" value="P:regulation of glycogen biosynthetic process"/>
    <property type="evidence" value="ECO:0007669"/>
    <property type="project" value="TreeGrafter"/>
</dbReference>
<dbReference type="GO" id="GO:0008157">
    <property type="term" value="F:protein phosphatase 1 binding"/>
    <property type="evidence" value="ECO:0007669"/>
    <property type="project" value="TreeGrafter"/>
</dbReference>
<dbReference type="PANTHER" id="PTHR12307">
    <property type="entry name" value="PROTEIN PHOSPHATASE 1 REGULATORY SUBUNIT"/>
    <property type="match status" value="1"/>
</dbReference>
<feature type="compositionally biased region" description="Basic and acidic residues" evidence="1">
    <location>
        <begin position="256"/>
        <end position="283"/>
    </location>
</feature>
<dbReference type="InterPro" id="IPR005036">
    <property type="entry name" value="CBM21_dom"/>
</dbReference>
<feature type="region of interest" description="Disordered" evidence="1">
    <location>
        <begin position="60"/>
        <end position="320"/>
    </location>
</feature>
<evidence type="ECO:0000313" key="3">
    <source>
        <dbReference type="EMBL" id="KAG7562480.1"/>
    </source>
</evidence>
<dbReference type="Gene3D" id="2.60.40.2440">
    <property type="entry name" value="Carbohydrate binding type-21 domain"/>
    <property type="match status" value="1"/>
</dbReference>
<proteinExistence type="predicted"/>
<dbReference type="AlphaFoldDB" id="A0A8K0JQ89"/>
<dbReference type="PROSITE" id="PS51159">
    <property type="entry name" value="CBM21"/>
    <property type="match status" value="1"/>
</dbReference>
<protein>
    <recommendedName>
        <fullName evidence="2">CBM21 domain-containing protein</fullName>
    </recommendedName>
</protein>
<reference evidence="3" key="1">
    <citation type="submission" date="2020-04" db="EMBL/GenBank/DDBJ databases">
        <title>Analysis of mating type loci in Filobasidium floriforme.</title>
        <authorList>
            <person name="Nowrousian M."/>
        </authorList>
    </citation>
    <scope>NUCLEOTIDE SEQUENCE</scope>
    <source>
        <strain evidence="3">CBS 6242</strain>
    </source>
</reference>
<comment type="caution">
    <text evidence="3">The sequence shown here is derived from an EMBL/GenBank/DDBJ whole genome shotgun (WGS) entry which is preliminary data.</text>
</comment>
<dbReference type="PANTHER" id="PTHR12307:SF36">
    <property type="entry name" value="GLYCOGEN-BINDING SUBUNIT 76A"/>
    <property type="match status" value="1"/>
</dbReference>
<dbReference type="OrthoDB" id="1881at2759"/>
<dbReference type="Pfam" id="PF03370">
    <property type="entry name" value="CBM_21"/>
    <property type="match status" value="1"/>
</dbReference>
<dbReference type="GO" id="GO:2001069">
    <property type="term" value="F:glycogen binding"/>
    <property type="evidence" value="ECO:0007669"/>
    <property type="project" value="TreeGrafter"/>
</dbReference>
<feature type="compositionally biased region" description="Polar residues" evidence="1">
    <location>
        <begin position="159"/>
        <end position="172"/>
    </location>
</feature>
<feature type="compositionally biased region" description="Polar residues" evidence="1">
    <location>
        <begin position="370"/>
        <end position="389"/>
    </location>
</feature>
<feature type="compositionally biased region" description="Low complexity" evidence="1">
    <location>
        <begin position="914"/>
        <end position="924"/>
    </location>
</feature>
<feature type="compositionally biased region" description="Basic and acidic residues" evidence="1">
    <location>
        <begin position="783"/>
        <end position="802"/>
    </location>
</feature>
<feature type="domain" description="CBM21" evidence="2">
    <location>
        <begin position="542"/>
        <end position="661"/>
    </location>
</feature>
<feature type="compositionally biased region" description="Pro residues" evidence="1">
    <location>
        <begin position="733"/>
        <end position="746"/>
    </location>
</feature>
<gene>
    <name evidence="3" type="ORF">FFLO_02059</name>
</gene>
<feature type="region of interest" description="Disordered" evidence="1">
    <location>
        <begin position="476"/>
        <end position="495"/>
    </location>
</feature>
<evidence type="ECO:0000256" key="1">
    <source>
        <dbReference type="SAM" id="MobiDB-lite"/>
    </source>
</evidence>
<feature type="compositionally biased region" description="Basic and acidic residues" evidence="1">
    <location>
        <begin position="177"/>
        <end position="186"/>
    </location>
</feature>